<feature type="transmembrane region" description="Helical" evidence="11">
    <location>
        <begin position="410"/>
        <end position="430"/>
    </location>
</feature>
<gene>
    <name evidence="13" type="ORF">EAH80_26855</name>
</gene>
<evidence type="ECO:0000256" key="5">
    <source>
        <dbReference type="ARBA" id="ARBA00022692"/>
    </source>
</evidence>
<evidence type="ECO:0000313" key="13">
    <source>
        <dbReference type="EMBL" id="TPG29466.1"/>
    </source>
</evidence>
<dbReference type="GO" id="GO:0005886">
    <property type="term" value="C:plasma membrane"/>
    <property type="evidence" value="ECO:0007669"/>
    <property type="project" value="UniProtKB-SubCell"/>
</dbReference>
<dbReference type="PROSITE" id="PS50850">
    <property type="entry name" value="MFS"/>
    <property type="match status" value="1"/>
</dbReference>
<dbReference type="PROSITE" id="PS00216">
    <property type="entry name" value="SUGAR_TRANSPORT_1"/>
    <property type="match status" value="1"/>
</dbReference>
<feature type="transmembrane region" description="Helical" evidence="11">
    <location>
        <begin position="252"/>
        <end position="273"/>
    </location>
</feature>
<feature type="transmembrane region" description="Helical" evidence="11">
    <location>
        <begin position="288"/>
        <end position="309"/>
    </location>
</feature>
<keyword evidence="3" id="KW-0813">Transport</keyword>
<dbReference type="InterPro" id="IPR011701">
    <property type="entry name" value="MFS"/>
</dbReference>
<feature type="transmembrane region" description="Helical" evidence="11">
    <location>
        <begin position="98"/>
        <end position="116"/>
    </location>
</feature>
<dbReference type="InterPro" id="IPR005829">
    <property type="entry name" value="Sugar_transporter_CS"/>
</dbReference>
<evidence type="ECO:0000256" key="2">
    <source>
        <dbReference type="ARBA" id="ARBA00008240"/>
    </source>
</evidence>
<evidence type="ECO:0000256" key="6">
    <source>
        <dbReference type="ARBA" id="ARBA00022847"/>
    </source>
</evidence>
<evidence type="ECO:0000256" key="11">
    <source>
        <dbReference type="SAM" id="Phobius"/>
    </source>
</evidence>
<comment type="caution">
    <text evidence="13">The sequence shown here is derived from an EMBL/GenBank/DDBJ whole genome shotgun (WGS) entry which is preliminary data.</text>
</comment>
<evidence type="ECO:0000313" key="14">
    <source>
        <dbReference type="Proteomes" id="UP000320095"/>
    </source>
</evidence>
<evidence type="ECO:0000256" key="8">
    <source>
        <dbReference type="ARBA" id="ARBA00023136"/>
    </source>
</evidence>
<dbReference type="Gene3D" id="1.20.1250.20">
    <property type="entry name" value="MFS general substrate transporter like domains"/>
    <property type="match status" value="2"/>
</dbReference>
<feature type="domain" description="Major facilitator superfamily (MFS) profile" evidence="12">
    <location>
        <begin position="26"/>
        <end position="434"/>
    </location>
</feature>
<comment type="subcellular location">
    <subcellularLocation>
        <location evidence="1">Cell membrane</location>
        <topology evidence="1">Multi-pass membrane protein</topology>
    </subcellularLocation>
</comment>
<dbReference type="AlphaFoldDB" id="A0A502DYW3"/>
<dbReference type="InterPro" id="IPR036259">
    <property type="entry name" value="MFS_trans_sf"/>
</dbReference>
<feature type="transmembrane region" description="Helical" evidence="11">
    <location>
        <begin position="163"/>
        <end position="186"/>
    </location>
</feature>
<keyword evidence="14" id="KW-1185">Reference proteome</keyword>
<evidence type="ECO:0000256" key="1">
    <source>
        <dbReference type="ARBA" id="ARBA00004651"/>
    </source>
</evidence>
<dbReference type="InterPro" id="IPR020846">
    <property type="entry name" value="MFS_dom"/>
</dbReference>
<dbReference type="Pfam" id="PF07690">
    <property type="entry name" value="MFS_1"/>
    <property type="match status" value="1"/>
</dbReference>
<protein>
    <recommendedName>
        <fullName evidence="10">Putative proline/betaine transporter</fullName>
    </recommendedName>
</protein>
<keyword evidence="5 11" id="KW-0812">Transmembrane</keyword>
<dbReference type="PANTHER" id="PTHR43528">
    <property type="entry name" value="ALPHA-KETOGLUTARATE PERMEASE"/>
    <property type="match status" value="1"/>
</dbReference>
<dbReference type="GO" id="GO:0015293">
    <property type="term" value="F:symporter activity"/>
    <property type="evidence" value="ECO:0007669"/>
    <property type="project" value="UniProtKB-KW"/>
</dbReference>
<feature type="transmembrane region" description="Helical" evidence="11">
    <location>
        <begin position="122"/>
        <end position="142"/>
    </location>
</feature>
<dbReference type="InterPro" id="IPR051084">
    <property type="entry name" value="H+-coupled_symporters"/>
</dbReference>
<comment type="similarity">
    <text evidence="2">Belongs to the major facilitator superfamily. Metabolite:H+ Symporter (MHS) family (TC 2.A.1.6) family.</text>
</comment>
<dbReference type="OrthoDB" id="8953821at2"/>
<name>A0A502DYW3_9MYCO</name>
<feature type="transmembrane region" description="Helical" evidence="11">
    <location>
        <begin position="318"/>
        <end position="337"/>
    </location>
</feature>
<comment type="function">
    <text evidence="9">May be a proton symporter involved in the uptake of osmolytes such as proline and glycine betaine.</text>
</comment>
<dbReference type="EMBL" id="RCZG01000017">
    <property type="protein sequence ID" value="TPG29466.1"/>
    <property type="molecule type" value="Genomic_DNA"/>
</dbReference>
<organism evidence="13 14">
    <name type="scientific">Mycolicibacterium hodleri</name>
    <dbReference type="NCBI Taxonomy" id="49897"/>
    <lineage>
        <taxon>Bacteria</taxon>
        <taxon>Bacillati</taxon>
        <taxon>Actinomycetota</taxon>
        <taxon>Actinomycetes</taxon>
        <taxon>Mycobacteriales</taxon>
        <taxon>Mycobacteriaceae</taxon>
        <taxon>Mycolicibacterium</taxon>
    </lineage>
</organism>
<dbReference type="PROSITE" id="PS00217">
    <property type="entry name" value="SUGAR_TRANSPORT_2"/>
    <property type="match status" value="1"/>
</dbReference>
<keyword evidence="7 11" id="KW-1133">Transmembrane helix</keyword>
<evidence type="ECO:0000259" key="12">
    <source>
        <dbReference type="PROSITE" id="PS50850"/>
    </source>
</evidence>
<evidence type="ECO:0000256" key="10">
    <source>
        <dbReference type="ARBA" id="ARBA00039918"/>
    </source>
</evidence>
<feature type="transmembrane region" description="Helical" evidence="11">
    <location>
        <begin position="63"/>
        <end position="86"/>
    </location>
</feature>
<feature type="transmembrane region" description="Helical" evidence="11">
    <location>
        <begin position="198"/>
        <end position="217"/>
    </location>
</feature>
<feature type="transmembrane region" description="Helical" evidence="11">
    <location>
        <begin position="343"/>
        <end position="366"/>
    </location>
</feature>
<keyword evidence="6" id="KW-0769">Symport</keyword>
<evidence type="ECO:0000256" key="3">
    <source>
        <dbReference type="ARBA" id="ARBA00022448"/>
    </source>
</evidence>
<proteinExistence type="inferred from homology"/>
<dbReference type="PANTHER" id="PTHR43528:SF1">
    <property type="entry name" value="ALPHA-KETOGLUTARATE PERMEASE"/>
    <property type="match status" value="1"/>
</dbReference>
<evidence type="ECO:0000256" key="9">
    <source>
        <dbReference type="ARBA" id="ARBA00037295"/>
    </source>
</evidence>
<evidence type="ECO:0000256" key="4">
    <source>
        <dbReference type="ARBA" id="ARBA00022475"/>
    </source>
</evidence>
<dbReference type="RefSeq" id="WP_140698246.1">
    <property type="nucleotide sequence ID" value="NZ_RCZG01000017.1"/>
</dbReference>
<sequence length="466" mass="49074">MSATNTSSAGTPPGNREVEPSSLRQAIVGAGIGNTVEWYDFAIYGFLATYIAEKFFPSANGTAALLSTFAVFAVAFFMRPLGGFFFGPLGDRIGRKRVLAIVVVLMSLSTLGIGLVPSYDTIGVAAPVLLVILRCVQGFSAGGEYGSGACFLAEFAPTRHRGLVVAFLVWSVVIGFLLGSVTVTALEAMLSESAMDAYGWRIPFLIAGILGVVGLYIRLRLRDTPDFEALRETGEVAESPLREAMRTAWRPILQIGGLVIIHNVGFYVVFTYLPTYFTKTLGFTKTDAFISITVASVVALLLILPLAALSDRIGRKPLLMAGAIGFALLAYPLFLLLNAGSLAAAIGAHAGLAAIEAVFVSASLAAGAELFATRVRSTGYSIGYNVSVALFGGTAPYVATWLADRTGNDLAPAFYVIAAAAASLATVLTMRETAGRPLRSVDSRPHLPVALERGEPVVTDPAAGRM</sequence>
<accession>A0A502DYW3</accession>
<keyword evidence="4" id="KW-1003">Cell membrane</keyword>
<feature type="transmembrane region" description="Helical" evidence="11">
    <location>
        <begin position="378"/>
        <end position="398"/>
    </location>
</feature>
<evidence type="ECO:0000256" key="7">
    <source>
        <dbReference type="ARBA" id="ARBA00022989"/>
    </source>
</evidence>
<reference evidence="13 14" key="1">
    <citation type="journal article" date="2019" name="Environ. Microbiol.">
        <title>Species interactions and distinct microbial communities in high Arctic permafrost affected cryosols are associated with the CH4 and CO2 gas fluxes.</title>
        <authorList>
            <person name="Altshuler I."/>
            <person name="Hamel J."/>
            <person name="Turney S."/>
            <person name="Magnuson E."/>
            <person name="Levesque R."/>
            <person name="Greer C."/>
            <person name="Whyte L.G."/>
        </authorList>
    </citation>
    <scope>NUCLEOTIDE SEQUENCE [LARGE SCALE GENOMIC DNA]</scope>
    <source>
        <strain evidence="13 14">S5.20</strain>
    </source>
</reference>
<keyword evidence="8 11" id="KW-0472">Membrane</keyword>
<dbReference type="FunFam" id="1.20.1250.20:FF:000001">
    <property type="entry name" value="Dicarboxylate MFS transporter"/>
    <property type="match status" value="1"/>
</dbReference>
<dbReference type="SUPFAM" id="SSF103473">
    <property type="entry name" value="MFS general substrate transporter"/>
    <property type="match status" value="1"/>
</dbReference>
<dbReference type="Proteomes" id="UP000320095">
    <property type="component" value="Unassembled WGS sequence"/>
</dbReference>